<dbReference type="RefSeq" id="WP_155549544.1">
    <property type="nucleotide sequence ID" value="NZ_CABVGP010000004.1"/>
</dbReference>
<feature type="transmembrane region" description="Helical" evidence="1">
    <location>
        <begin position="6"/>
        <end position="31"/>
    </location>
</feature>
<reference evidence="2 3" key="1">
    <citation type="submission" date="2019-09" db="EMBL/GenBank/DDBJ databases">
        <authorList>
            <person name="Leyn A S."/>
        </authorList>
    </citation>
    <scope>NUCLEOTIDE SEQUENCE [LARGE SCALE GENOMIC DNA]</scope>
    <source>
        <strain evidence="2">AA231_1</strain>
    </source>
</reference>
<sequence length="119" mass="13150">MVEPISLTLAIAAFVGPIVVALVVLTIGKIIDWFTARRRIPQTNRDVIGVVLAKRLNDKDYVEVPGVFSRNRSSTQLVQAFYDQRSGTVLDARAISSSRTSDRELIRKTAEGDGMIVFT</sequence>
<dbReference type="EMBL" id="CABVGP010000004">
    <property type="protein sequence ID" value="VVJ24865.1"/>
    <property type="molecule type" value="Genomic_DNA"/>
</dbReference>
<dbReference type="AlphaFoldDB" id="A0A6I8MAH6"/>
<accession>A0A6I8MAH6</accession>
<keyword evidence="1" id="KW-0472">Membrane</keyword>
<dbReference type="Proteomes" id="UP000399805">
    <property type="component" value="Unassembled WGS sequence"/>
</dbReference>
<evidence type="ECO:0000313" key="3">
    <source>
        <dbReference type="Proteomes" id="UP000399805"/>
    </source>
</evidence>
<organism evidence="2 3">
    <name type="scientific">Amycolatopsis camponoti</name>
    <dbReference type="NCBI Taxonomy" id="2606593"/>
    <lineage>
        <taxon>Bacteria</taxon>
        <taxon>Bacillati</taxon>
        <taxon>Actinomycetota</taxon>
        <taxon>Actinomycetes</taxon>
        <taxon>Pseudonocardiales</taxon>
        <taxon>Pseudonocardiaceae</taxon>
        <taxon>Amycolatopsis</taxon>
    </lineage>
</organism>
<proteinExistence type="predicted"/>
<keyword evidence="3" id="KW-1185">Reference proteome</keyword>
<evidence type="ECO:0000313" key="2">
    <source>
        <dbReference type="EMBL" id="VVJ24865.1"/>
    </source>
</evidence>
<keyword evidence="1" id="KW-1133">Transmembrane helix</keyword>
<protein>
    <submittedName>
        <fullName evidence="2">Uncharacterized protein</fullName>
    </submittedName>
</protein>
<evidence type="ECO:0000256" key="1">
    <source>
        <dbReference type="SAM" id="Phobius"/>
    </source>
</evidence>
<name>A0A6I8MAH6_9PSEU</name>
<gene>
    <name evidence="2" type="ORF">AA23TX_09627</name>
</gene>
<keyword evidence="1" id="KW-0812">Transmembrane</keyword>